<keyword evidence="7 12" id="KW-0456">Lyase</keyword>
<sequence>MLRSRVIPVLLLKHRGLVKTVKFKTPKYLGDPINIVKIFNDKEVDELIFLDITATNEKKHPPFELLADITSECFMPLGYGGGIRSMDDVKTLLSMGIEKIILNTYAVENPDFVSEIAAFAGSQAVVISIDAKKNWRGKYEVFTHSGTKGTGLNPVDFALQMQKKGAGEIILNSIDRDGTMQGYDLEFTSRVAESLEVPLVSCGGAKTVQDLGDAIKLGNASAAAAGSMFVFQGPLRAVLISYPSQEELRAVLP</sequence>
<dbReference type="EMBL" id="JACNJN010000097">
    <property type="protein sequence ID" value="MBC8335232.1"/>
    <property type="molecule type" value="Genomic_DNA"/>
</dbReference>
<evidence type="ECO:0000313" key="13">
    <source>
        <dbReference type="Proteomes" id="UP000614469"/>
    </source>
</evidence>
<keyword evidence="6 11" id="KW-0368">Histidine biosynthesis</keyword>
<dbReference type="GO" id="GO:0000105">
    <property type="term" value="P:L-histidine biosynthetic process"/>
    <property type="evidence" value="ECO:0007669"/>
    <property type="project" value="UniProtKB-UniPathway"/>
</dbReference>
<dbReference type="PANTHER" id="PTHR21235">
    <property type="entry name" value="IMIDAZOLE GLYCEROL PHOSPHATE SYNTHASE SUBUNIT HISF/H IGP SYNTHASE SUBUNIT HISF/H"/>
    <property type="match status" value="1"/>
</dbReference>
<evidence type="ECO:0000256" key="4">
    <source>
        <dbReference type="ARBA" id="ARBA00012809"/>
    </source>
</evidence>
<dbReference type="EC" id="4.3.2.10" evidence="4"/>
<comment type="pathway">
    <text evidence="1">Amino-acid biosynthesis; L-histidine biosynthesis; L-histidine from 5-phospho-alpha-D-ribose 1-diphosphate: step 5/9.</text>
</comment>
<comment type="caution">
    <text evidence="12">The sequence shown here is derived from an EMBL/GenBank/DDBJ whole genome shotgun (WGS) entry which is preliminary data.</text>
</comment>
<evidence type="ECO:0000313" key="12">
    <source>
        <dbReference type="EMBL" id="MBC8335232.1"/>
    </source>
</evidence>
<dbReference type="UniPathway" id="UPA00031">
    <property type="reaction ID" value="UER00010"/>
</dbReference>
<dbReference type="NCBIfam" id="NF038364">
    <property type="entry name" value="AglZ_HisF2_fam"/>
    <property type="match status" value="1"/>
</dbReference>
<keyword evidence="5 11" id="KW-0028">Amino-acid biosynthesis</keyword>
<evidence type="ECO:0000256" key="2">
    <source>
        <dbReference type="ARBA" id="ARBA00009667"/>
    </source>
</evidence>
<comment type="similarity">
    <text evidence="2 11">Belongs to the HisA/HisF family.</text>
</comment>
<dbReference type="CDD" id="cd04731">
    <property type="entry name" value="HisF"/>
    <property type="match status" value="1"/>
</dbReference>
<evidence type="ECO:0000256" key="11">
    <source>
        <dbReference type="RuleBase" id="RU003657"/>
    </source>
</evidence>
<comment type="catalytic activity">
    <reaction evidence="10">
        <text>5-[(5-phospho-1-deoxy-D-ribulos-1-ylimino)methylamino]-1-(5-phospho-beta-D-ribosyl)imidazole-4-carboxamide + L-glutamine = D-erythro-1-(imidazol-4-yl)glycerol 3-phosphate + 5-amino-1-(5-phospho-beta-D-ribosyl)imidazole-4-carboxamide + L-glutamate + H(+)</text>
        <dbReference type="Rhea" id="RHEA:24793"/>
        <dbReference type="ChEBI" id="CHEBI:15378"/>
        <dbReference type="ChEBI" id="CHEBI:29985"/>
        <dbReference type="ChEBI" id="CHEBI:58278"/>
        <dbReference type="ChEBI" id="CHEBI:58359"/>
        <dbReference type="ChEBI" id="CHEBI:58475"/>
        <dbReference type="ChEBI" id="CHEBI:58525"/>
        <dbReference type="EC" id="4.3.2.10"/>
    </reaction>
</comment>
<reference evidence="12 13" key="1">
    <citation type="submission" date="2020-08" db="EMBL/GenBank/DDBJ databases">
        <title>Bridging the membrane lipid divide: bacteria of the FCB group superphylum have the potential to synthesize archaeal ether lipids.</title>
        <authorList>
            <person name="Villanueva L."/>
            <person name="Von Meijenfeldt F.A.B."/>
            <person name="Westbye A.B."/>
            <person name="Yadav S."/>
            <person name="Hopmans E.C."/>
            <person name="Dutilh B.E."/>
            <person name="Sinninghe Damste J.S."/>
        </authorList>
    </citation>
    <scope>NUCLEOTIDE SEQUENCE [LARGE SCALE GENOMIC DNA]</scope>
    <source>
        <strain evidence="12">NIOZ-UU36</strain>
    </source>
</reference>
<name>A0A8J6TJ80_9CHLR</name>
<gene>
    <name evidence="12" type="primary">hisF</name>
    <name evidence="12" type="ORF">H8E29_08210</name>
</gene>
<dbReference type="SUPFAM" id="SSF51366">
    <property type="entry name" value="Ribulose-phoshate binding barrel"/>
    <property type="match status" value="1"/>
</dbReference>
<dbReference type="Proteomes" id="UP000614469">
    <property type="component" value="Unassembled WGS sequence"/>
</dbReference>
<dbReference type="PANTHER" id="PTHR21235:SF2">
    <property type="entry name" value="IMIDAZOLE GLYCEROL PHOSPHATE SYNTHASE HISHF"/>
    <property type="match status" value="1"/>
</dbReference>
<evidence type="ECO:0000256" key="9">
    <source>
        <dbReference type="ARBA" id="ARBA00030264"/>
    </source>
</evidence>
<evidence type="ECO:0000256" key="3">
    <source>
        <dbReference type="ARBA" id="ARBA00011152"/>
    </source>
</evidence>
<evidence type="ECO:0000256" key="10">
    <source>
        <dbReference type="ARBA" id="ARBA00047838"/>
    </source>
</evidence>
<protein>
    <recommendedName>
        <fullName evidence="4">imidazole glycerol-phosphate synthase</fullName>
        <ecNumber evidence="4">4.3.2.10</ecNumber>
    </recommendedName>
    <alternativeName>
        <fullName evidence="9">IGP synthase cyclase subunit</fullName>
    </alternativeName>
</protein>
<dbReference type="InterPro" id="IPR006062">
    <property type="entry name" value="His_biosynth"/>
</dbReference>
<comment type="subunit">
    <text evidence="3">Heterodimer of HisH and HisF.</text>
</comment>
<evidence type="ECO:0000256" key="8">
    <source>
        <dbReference type="ARBA" id="ARBA00025475"/>
    </source>
</evidence>
<organism evidence="12 13">
    <name type="scientific">Candidatus Desulfolinea nitratireducens</name>
    <dbReference type="NCBI Taxonomy" id="2841698"/>
    <lineage>
        <taxon>Bacteria</taxon>
        <taxon>Bacillati</taxon>
        <taxon>Chloroflexota</taxon>
        <taxon>Anaerolineae</taxon>
        <taxon>Anaerolineales</taxon>
        <taxon>Anaerolineales incertae sedis</taxon>
        <taxon>Candidatus Desulfolinea</taxon>
    </lineage>
</organism>
<dbReference type="InterPro" id="IPR013785">
    <property type="entry name" value="Aldolase_TIM"/>
</dbReference>
<evidence type="ECO:0000256" key="7">
    <source>
        <dbReference type="ARBA" id="ARBA00023239"/>
    </source>
</evidence>
<dbReference type="InterPro" id="IPR050064">
    <property type="entry name" value="IGPS_HisA/HisF"/>
</dbReference>
<dbReference type="GO" id="GO:0016829">
    <property type="term" value="F:lyase activity"/>
    <property type="evidence" value="ECO:0007669"/>
    <property type="project" value="UniProtKB-KW"/>
</dbReference>
<comment type="function">
    <text evidence="8">IGPS catalyzes the conversion of PRFAR and glutamine to IGP, AICAR and glutamate. The HisF subunit catalyzes the cyclization activity that produces IGP and AICAR from PRFAR using the ammonia provided by the HisH subunit.</text>
</comment>
<evidence type="ECO:0000256" key="6">
    <source>
        <dbReference type="ARBA" id="ARBA00023102"/>
    </source>
</evidence>
<proteinExistence type="inferred from homology"/>
<dbReference type="Pfam" id="PF00977">
    <property type="entry name" value="His_biosynth"/>
    <property type="match status" value="1"/>
</dbReference>
<dbReference type="InterPro" id="IPR011060">
    <property type="entry name" value="RibuloseP-bd_barrel"/>
</dbReference>
<dbReference type="InterPro" id="IPR004651">
    <property type="entry name" value="HisF"/>
</dbReference>
<dbReference type="Gene3D" id="3.20.20.70">
    <property type="entry name" value="Aldolase class I"/>
    <property type="match status" value="1"/>
</dbReference>
<evidence type="ECO:0000256" key="5">
    <source>
        <dbReference type="ARBA" id="ARBA00022605"/>
    </source>
</evidence>
<dbReference type="AlphaFoldDB" id="A0A8J6TJ80"/>
<accession>A0A8J6TJ80</accession>
<evidence type="ECO:0000256" key="1">
    <source>
        <dbReference type="ARBA" id="ARBA00005091"/>
    </source>
</evidence>
<dbReference type="GO" id="GO:0000107">
    <property type="term" value="F:imidazoleglycerol-phosphate synthase activity"/>
    <property type="evidence" value="ECO:0007669"/>
    <property type="project" value="InterPro"/>
</dbReference>